<keyword evidence="12" id="KW-1185">Reference proteome</keyword>
<gene>
    <name evidence="11 13" type="ORF">P152DRAFT_456964</name>
</gene>
<comment type="function">
    <text evidence="7">Lectin involved in the quality control of the secretory pathway. As a member of the endoplasmic reticulum-associated degradation lumenal (ERAD-L) surveillance system, targets misfolded endoplasmic reticulum lumenal glycoproteins for degradation.</text>
</comment>
<dbReference type="Proteomes" id="UP000504638">
    <property type="component" value="Unplaced"/>
</dbReference>
<reference evidence="11 13" key="1">
    <citation type="submission" date="2020-01" db="EMBL/GenBank/DDBJ databases">
        <authorList>
            <consortium name="DOE Joint Genome Institute"/>
            <person name="Haridas S."/>
            <person name="Albert R."/>
            <person name="Binder M."/>
            <person name="Bloem J."/>
            <person name="Labutti K."/>
            <person name="Salamov A."/>
            <person name="Andreopoulos B."/>
            <person name="Baker S.E."/>
            <person name="Barry K."/>
            <person name="Bills G."/>
            <person name="Bluhm B.H."/>
            <person name="Cannon C."/>
            <person name="Castanera R."/>
            <person name="Culley D.E."/>
            <person name="Daum C."/>
            <person name="Ezra D."/>
            <person name="Gonzalez J.B."/>
            <person name="Henrissat B."/>
            <person name="Kuo A."/>
            <person name="Liang C."/>
            <person name="Lipzen A."/>
            <person name="Lutzoni F."/>
            <person name="Magnuson J."/>
            <person name="Mondo S."/>
            <person name="Nolan M."/>
            <person name="Ohm R."/>
            <person name="Pangilinan J."/>
            <person name="Park H.-J."/>
            <person name="Ramirez L."/>
            <person name="Alfaro M."/>
            <person name="Sun H."/>
            <person name="Tritt A."/>
            <person name="Yoshinaga Y."/>
            <person name="Zwiers L.-H."/>
            <person name="Turgeon B.G."/>
            <person name="Goodwin S.B."/>
            <person name="Spatafora J.W."/>
            <person name="Crous P.W."/>
            <person name="Grigoriev I.V."/>
        </authorList>
    </citation>
    <scope>NUCLEOTIDE SEQUENCE</scope>
    <source>
        <strain evidence="11 13">CBS 781.70</strain>
    </source>
</reference>
<evidence type="ECO:0000313" key="13">
    <source>
        <dbReference type="RefSeq" id="XP_033535213.1"/>
    </source>
</evidence>
<dbReference type="EMBL" id="ML975154">
    <property type="protein sequence ID" value="KAF1813582.1"/>
    <property type="molecule type" value="Genomic_DNA"/>
</dbReference>
<dbReference type="GeneID" id="54419697"/>
<evidence type="ECO:0000256" key="1">
    <source>
        <dbReference type="ARBA" id="ARBA00004367"/>
    </source>
</evidence>
<evidence type="ECO:0000313" key="11">
    <source>
        <dbReference type="EMBL" id="KAF1813582.1"/>
    </source>
</evidence>
<evidence type="ECO:0000256" key="4">
    <source>
        <dbReference type="ARBA" id="ARBA00022734"/>
    </source>
</evidence>
<keyword evidence="7" id="KW-0472">Membrane</keyword>
<reference evidence="13" key="3">
    <citation type="submission" date="2025-04" db="UniProtKB">
        <authorList>
            <consortium name="RefSeq"/>
        </authorList>
    </citation>
    <scope>IDENTIFICATION</scope>
    <source>
        <strain evidence="13">CBS 781.70</strain>
    </source>
</reference>
<dbReference type="RefSeq" id="XP_033535213.1">
    <property type="nucleotide sequence ID" value="XM_033679127.1"/>
</dbReference>
<dbReference type="PROSITE" id="PS51914">
    <property type="entry name" value="MRH"/>
    <property type="match status" value="1"/>
</dbReference>
<protein>
    <recommendedName>
        <fullName evidence="7">Endoplasmic reticulum lectin</fullName>
    </recommendedName>
    <alternativeName>
        <fullName evidence="7">Protein OS-9 homolog</fullName>
    </alternativeName>
</protein>
<dbReference type="GO" id="GO:0030968">
    <property type="term" value="P:endoplasmic reticulum unfolded protein response"/>
    <property type="evidence" value="ECO:0007669"/>
    <property type="project" value="UniProtKB-UniRule"/>
</dbReference>
<keyword evidence="4 7" id="KW-0430">Lectin</keyword>
<dbReference type="InterPro" id="IPR044865">
    <property type="entry name" value="MRH_dom"/>
</dbReference>
<evidence type="ECO:0000256" key="8">
    <source>
        <dbReference type="SAM" id="MobiDB-lite"/>
    </source>
</evidence>
<sequence>MRNIWAFVALLRLADASSHAFNVLDDLLSYPQYEIVFSDDVIAADDPKSLTRSGLTPSTSYLPEHSQSANLQDTAESRKEPEIRDYELMNLRGIEYLCSIPVVNPPNTTKEEHSPEEQSSELVRATARGWELVKEMEGQCIYFVSGWWSYSFCFNDGVKQFHPLSTERGGPAYPPIEDSSVDSYVLGVFPEPSDGKGYTTSRRQSEETGLAKLETRGEKRYLVQKLGGGTQCDLTGRERRIEVQFHCSPQAADQIGLIKEVATCSYLMVIKTPRLCNDIAFLPPKKEKPNPITCRAVLPEEELKEFEAMQQEAQQQASQSLVDLQTALEQAPPKYPIAGGVEIGAKKWVGMEGKVLEKGEILGGGTATFITTVASSKGVNLTPAELKKLKITNTDELEIMKAGIERAARDHEWKIDLYEVRRGLEYRAEIKPKKKTGAKKDKESQSEGQNGNERDSEPLKEEEEQEGSEETYKEEL</sequence>
<name>A0A6G1G6D7_9PEZI</name>
<evidence type="ECO:0000256" key="7">
    <source>
        <dbReference type="RuleBase" id="RU369099"/>
    </source>
</evidence>
<dbReference type="GO" id="GO:0030246">
    <property type="term" value="F:carbohydrate binding"/>
    <property type="evidence" value="ECO:0007669"/>
    <property type="project" value="UniProtKB-UniRule"/>
</dbReference>
<reference evidence="13" key="2">
    <citation type="submission" date="2020-04" db="EMBL/GenBank/DDBJ databases">
        <authorList>
            <consortium name="NCBI Genome Project"/>
        </authorList>
    </citation>
    <scope>NUCLEOTIDE SEQUENCE</scope>
    <source>
        <strain evidence="13">CBS 781.70</strain>
    </source>
</reference>
<proteinExistence type="inferred from homology"/>
<dbReference type="PANTHER" id="PTHR15414:SF0">
    <property type="entry name" value="ENDOPLASMIC RETICULUM LECTIN 1"/>
    <property type="match status" value="1"/>
</dbReference>
<dbReference type="InterPro" id="IPR012913">
    <property type="entry name" value="OS9-like_dom"/>
</dbReference>
<feature type="domain" description="MRH" evidence="10">
    <location>
        <begin position="138"/>
        <end position="278"/>
    </location>
</feature>
<evidence type="ECO:0000256" key="2">
    <source>
        <dbReference type="ARBA" id="ARBA00009918"/>
    </source>
</evidence>
<accession>A0A6G1G6D7</accession>
<evidence type="ECO:0000256" key="5">
    <source>
        <dbReference type="ARBA" id="ARBA00022824"/>
    </source>
</evidence>
<feature type="compositionally biased region" description="Polar residues" evidence="8">
    <location>
        <begin position="53"/>
        <end position="74"/>
    </location>
</feature>
<evidence type="ECO:0000256" key="3">
    <source>
        <dbReference type="ARBA" id="ARBA00022729"/>
    </source>
</evidence>
<keyword evidence="6" id="KW-1015">Disulfide bond</keyword>
<feature type="chain" id="PRO_5044631860" description="Endoplasmic reticulum lectin" evidence="9">
    <location>
        <begin position="21"/>
        <end position="476"/>
    </location>
</feature>
<comment type="similarity">
    <text evidence="2 7">Belongs to the OS-9 family.</text>
</comment>
<dbReference type="SUPFAM" id="SSF50911">
    <property type="entry name" value="Mannose 6-phosphate receptor domain"/>
    <property type="match status" value="1"/>
</dbReference>
<dbReference type="InterPro" id="IPR045149">
    <property type="entry name" value="OS-9-like"/>
</dbReference>
<evidence type="ECO:0000313" key="12">
    <source>
        <dbReference type="Proteomes" id="UP000504638"/>
    </source>
</evidence>
<dbReference type="OrthoDB" id="448954at2759"/>
<dbReference type="PANTHER" id="PTHR15414">
    <property type="entry name" value="OS-9-RELATED"/>
    <property type="match status" value="1"/>
</dbReference>
<evidence type="ECO:0000259" key="10">
    <source>
        <dbReference type="PROSITE" id="PS51914"/>
    </source>
</evidence>
<dbReference type="Pfam" id="PF07915">
    <property type="entry name" value="PRKCSH"/>
    <property type="match status" value="1"/>
</dbReference>
<feature type="compositionally biased region" description="Acidic residues" evidence="8">
    <location>
        <begin position="460"/>
        <end position="469"/>
    </location>
</feature>
<feature type="region of interest" description="Disordered" evidence="8">
    <location>
        <begin position="53"/>
        <end position="79"/>
    </location>
</feature>
<evidence type="ECO:0000256" key="9">
    <source>
        <dbReference type="SAM" id="SignalP"/>
    </source>
</evidence>
<dbReference type="Gene3D" id="2.70.130.10">
    <property type="entry name" value="Mannose-6-phosphate receptor binding domain"/>
    <property type="match status" value="1"/>
</dbReference>
<keyword evidence="5 7" id="KW-0256">Endoplasmic reticulum</keyword>
<feature type="signal peptide" evidence="9">
    <location>
        <begin position="1"/>
        <end position="20"/>
    </location>
</feature>
<keyword evidence="3 9" id="KW-0732">Signal</keyword>
<dbReference type="GO" id="GO:0005789">
    <property type="term" value="C:endoplasmic reticulum membrane"/>
    <property type="evidence" value="ECO:0007669"/>
    <property type="project" value="UniProtKB-SubCell"/>
</dbReference>
<dbReference type="GO" id="GO:0005788">
    <property type="term" value="C:endoplasmic reticulum lumen"/>
    <property type="evidence" value="ECO:0007669"/>
    <property type="project" value="UniProtKB-UniRule"/>
</dbReference>
<dbReference type="AlphaFoldDB" id="A0A6G1G6D7"/>
<comment type="subcellular location">
    <subcellularLocation>
        <location evidence="1 7">Endoplasmic reticulum membrane</location>
        <topology evidence="1 7">Peripheral membrane protein</topology>
        <orientation evidence="1 7">Lumenal side</orientation>
    </subcellularLocation>
</comment>
<organism evidence="11">
    <name type="scientific">Eremomyces bilateralis CBS 781.70</name>
    <dbReference type="NCBI Taxonomy" id="1392243"/>
    <lineage>
        <taxon>Eukaryota</taxon>
        <taxon>Fungi</taxon>
        <taxon>Dikarya</taxon>
        <taxon>Ascomycota</taxon>
        <taxon>Pezizomycotina</taxon>
        <taxon>Dothideomycetes</taxon>
        <taxon>Dothideomycetes incertae sedis</taxon>
        <taxon>Eremomycetales</taxon>
        <taxon>Eremomycetaceae</taxon>
        <taxon>Eremomyces</taxon>
    </lineage>
</organism>
<evidence type="ECO:0000256" key="6">
    <source>
        <dbReference type="ARBA" id="ARBA00023157"/>
    </source>
</evidence>
<dbReference type="InterPro" id="IPR009011">
    <property type="entry name" value="Man6P_isomerase_rcpt-bd_dom_sf"/>
</dbReference>
<dbReference type="GO" id="GO:0030970">
    <property type="term" value="P:retrograde protein transport, ER to cytosol"/>
    <property type="evidence" value="ECO:0007669"/>
    <property type="project" value="TreeGrafter"/>
</dbReference>
<feature type="region of interest" description="Disordered" evidence="8">
    <location>
        <begin position="429"/>
        <end position="476"/>
    </location>
</feature>